<evidence type="ECO:0000313" key="2">
    <source>
        <dbReference type="EMBL" id="SNB62434.1"/>
    </source>
</evidence>
<feature type="transmembrane region" description="Helical" evidence="1">
    <location>
        <begin position="110"/>
        <end position="131"/>
    </location>
</feature>
<keyword evidence="1" id="KW-0812">Transmembrane</keyword>
<dbReference type="InterPro" id="IPR026898">
    <property type="entry name" value="PrsW"/>
</dbReference>
<evidence type="ECO:0000256" key="1">
    <source>
        <dbReference type="SAM" id="Phobius"/>
    </source>
</evidence>
<name>A0A212QSE3_9CHLR</name>
<feature type="transmembrane region" description="Helical" evidence="1">
    <location>
        <begin position="175"/>
        <end position="199"/>
    </location>
</feature>
<feature type="transmembrane region" description="Helical" evidence="1">
    <location>
        <begin position="143"/>
        <end position="163"/>
    </location>
</feature>
<dbReference type="AlphaFoldDB" id="A0A212QSE3"/>
<proteinExistence type="predicted"/>
<dbReference type="InParanoid" id="A0A212QSE3"/>
<dbReference type="Proteomes" id="UP000197025">
    <property type="component" value="Unassembled WGS sequence"/>
</dbReference>
<dbReference type="GO" id="GO:0008233">
    <property type="term" value="F:peptidase activity"/>
    <property type="evidence" value="ECO:0007669"/>
    <property type="project" value="InterPro"/>
</dbReference>
<feature type="transmembrane region" description="Helical" evidence="1">
    <location>
        <begin position="6"/>
        <end position="26"/>
    </location>
</feature>
<dbReference type="PANTHER" id="PTHR36844:SF1">
    <property type="entry name" value="PROTEASE PRSW"/>
    <property type="match status" value="1"/>
</dbReference>
<gene>
    <name evidence="2" type="ORF">SAMN02746019_00005170</name>
</gene>
<dbReference type="PANTHER" id="PTHR36844">
    <property type="entry name" value="PROTEASE PRSW"/>
    <property type="match status" value="1"/>
</dbReference>
<dbReference type="Pfam" id="PF13367">
    <property type="entry name" value="PrsW-protease"/>
    <property type="match status" value="1"/>
</dbReference>
<feature type="transmembrane region" description="Helical" evidence="1">
    <location>
        <begin position="205"/>
        <end position="226"/>
    </location>
</feature>
<protein>
    <submittedName>
        <fullName evidence="2">Predicted membrane protein</fullName>
    </submittedName>
</protein>
<dbReference type="EMBL" id="FYEK01000022">
    <property type="protein sequence ID" value="SNB62434.1"/>
    <property type="molecule type" value="Genomic_DNA"/>
</dbReference>
<organism evidence="2 3">
    <name type="scientific">Thermoflexus hugenholtzii JAD2</name>
    <dbReference type="NCBI Taxonomy" id="877466"/>
    <lineage>
        <taxon>Bacteria</taxon>
        <taxon>Bacillati</taxon>
        <taxon>Chloroflexota</taxon>
        <taxon>Thermoflexia</taxon>
        <taxon>Thermoflexales</taxon>
        <taxon>Thermoflexaceae</taxon>
        <taxon>Thermoflexus</taxon>
    </lineage>
</organism>
<keyword evidence="3" id="KW-1185">Reference proteome</keyword>
<keyword evidence="1" id="KW-1133">Transmembrane helix</keyword>
<dbReference type="RefSeq" id="WP_088570789.1">
    <property type="nucleotide sequence ID" value="NZ_FYEK01000022.1"/>
</dbReference>
<dbReference type="OrthoDB" id="9785431at2"/>
<sequence length="320" mass="34838">MIAALGIAMVGALIPTVLFAGLLWWFDRYEKEPLTLMGAATLWGSLAMMAVTLLRPLALAGGAALFDPLWAGTWGNALMLPALEEVIKALFLAGFFLLYAREIDSLYDGFLYGALTGFAFAAADTIVGAPARGWSLEGAFGRTLVLGLAHAFFTGWIGLGLAAGRLSRSPTRPAWPLLGLVAAIAFHSLRELAIVPTLWNPGLAGVRALINALGVLLLIGIVIYGMGRERTWIARYLAEEVSTGVLPTALYEVLRSPGGWLTYRWGPLLRGDTAAWRRRGQQLQLAAELAFRKHQQAALGEARWESEIQRLRELLRRLTE</sequence>
<accession>A0A212QSE3</accession>
<keyword evidence="1" id="KW-0472">Membrane</keyword>
<reference evidence="3" key="1">
    <citation type="submission" date="2017-06" db="EMBL/GenBank/DDBJ databases">
        <authorList>
            <person name="Varghese N."/>
            <person name="Submissions S."/>
        </authorList>
    </citation>
    <scope>NUCLEOTIDE SEQUENCE [LARGE SCALE GENOMIC DNA]</scope>
    <source>
        <strain evidence="3">JAD2</strain>
    </source>
</reference>
<feature type="transmembrane region" description="Helical" evidence="1">
    <location>
        <begin position="78"/>
        <end position="98"/>
    </location>
</feature>
<evidence type="ECO:0000313" key="3">
    <source>
        <dbReference type="Proteomes" id="UP000197025"/>
    </source>
</evidence>
<feature type="transmembrane region" description="Helical" evidence="1">
    <location>
        <begin position="38"/>
        <end position="58"/>
    </location>
</feature>